<gene>
    <name evidence="2" type="ORF">H9901_03760</name>
</gene>
<dbReference type="SUPFAM" id="SSF54913">
    <property type="entry name" value="GlnB-like"/>
    <property type="match status" value="1"/>
</dbReference>
<dbReference type="EMBL" id="JAHLFS010000049">
    <property type="protein sequence ID" value="MBU3851796.1"/>
    <property type="molecule type" value="Genomic_DNA"/>
</dbReference>
<dbReference type="InterPro" id="IPR003793">
    <property type="entry name" value="UPF0166"/>
</dbReference>
<dbReference type="Proteomes" id="UP000777303">
    <property type="component" value="Unassembled WGS sequence"/>
</dbReference>
<sequence length="210" mass="23663">MAQLLHVVTNDPDIANQVTHLLWTNKISHVIIRRGIAVLDGGDERHVDVIEDPAFNDLPLIIETVLNDEQLANLTPQIKQLIPEKKGQVDIIPAINGGAKMDNQFVNMKCFIHPEERWMIEKNYEKVLKVLQNHHVTWATVTKGLAGYGENTLQKFADIDEFVHMDEKVPVIIEAIVPAAEIDQIVKEAKPLFTDGVIFTTPINIIDKNI</sequence>
<protein>
    <submittedName>
        <fullName evidence="2">DUF190 domain-containing protein</fullName>
    </submittedName>
</protein>
<reference evidence="2" key="2">
    <citation type="submission" date="2021-04" db="EMBL/GenBank/DDBJ databases">
        <authorList>
            <person name="Gilroy R."/>
        </authorList>
    </citation>
    <scope>NUCLEOTIDE SEQUENCE</scope>
    <source>
        <strain evidence="2">F6-6636</strain>
    </source>
</reference>
<comment type="caution">
    <text evidence="2">The sequence shown here is derived from an EMBL/GenBank/DDBJ whole genome shotgun (WGS) entry which is preliminary data.</text>
</comment>
<comment type="similarity">
    <text evidence="1">Belongs to the UPF0166 family.</text>
</comment>
<dbReference type="InterPro" id="IPR011322">
    <property type="entry name" value="N-reg_PII-like_a/b"/>
</dbReference>
<evidence type="ECO:0000313" key="2">
    <source>
        <dbReference type="EMBL" id="MBU3851796.1"/>
    </source>
</evidence>
<accession>A0A948TJR1</accession>
<dbReference type="AlphaFoldDB" id="A0A948TJR1"/>
<evidence type="ECO:0000313" key="3">
    <source>
        <dbReference type="Proteomes" id="UP000777303"/>
    </source>
</evidence>
<dbReference type="InterPro" id="IPR015867">
    <property type="entry name" value="N-reg_PII/ATP_PRibTrfase_C"/>
</dbReference>
<organism evidence="2 3">
    <name type="scientific">Candidatus Paralactobacillus gallistercoris</name>
    <dbReference type="NCBI Taxonomy" id="2838724"/>
    <lineage>
        <taxon>Bacteria</taxon>
        <taxon>Bacillati</taxon>
        <taxon>Bacillota</taxon>
        <taxon>Bacilli</taxon>
        <taxon>Lactobacillales</taxon>
        <taxon>Lactobacillaceae</taxon>
        <taxon>Lactobacillus</taxon>
    </lineage>
</organism>
<evidence type="ECO:0000256" key="1">
    <source>
        <dbReference type="ARBA" id="ARBA00010554"/>
    </source>
</evidence>
<dbReference type="Pfam" id="PF02641">
    <property type="entry name" value="DUF190"/>
    <property type="match status" value="1"/>
</dbReference>
<proteinExistence type="inferred from homology"/>
<dbReference type="Gene3D" id="3.30.70.120">
    <property type="match status" value="2"/>
</dbReference>
<name>A0A948TJR1_9LACO</name>
<reference evidence="2" key="1">
    <citation type="journal article" date="2021" name="PeerJ">
        <title>Extensive microbial diversity within the chicken gut microbiome revealed by metagenomics and culture.</title>
        <authorList>
            <person name="Gilroy R."/>
            <person name="Ravi A."/>
            <person name="Getino M."/>
            <person name="Pursley I."/>
            <person name="Horton D.L."/>
            <person name="Alikhan N.F."/>
            <person name="Baker D."/>
            <person name="Gharbi K."/>
            <person name="Hall N."/>
            <person name="Watson M."/>
            <person name="Adriaenssens E.M."/>
            <person name="Foster-Nyarko E."/>
            <person name="Jarju S."/>
            <person name="Secka A."/>
            <person name="Antonio M."/>
            <person name="Oren A."/>
            <person name="Chaudhuri R.R."/>
            <person name="La Ragione R."/>
            <person name="Hildebrand F."/>
            <person name="Pallen M.J."/>
        </authorList>
    </citation>
    <scope>NUCLEOTIDE SEQUENCE</scope>
    <source>
        <strain evidence="2">F6-6636</strain>
    </source>
</reference>